<organism evidence="1">
    <name type="scientific">uncultured Caudovirales phage</name>
    <dbReference type="NCBI Taxonomy" id="2100421"/>
    <lineage>
        <taxon>Viruses</taxon>
        <taxon>Duplodnaviria</taxon>
        <taxon>Heunggongvirae</taxon>
        <taxon>Uroviricota</taxon>
        <taxon>Caudoviricetes</taxon>
        <taxon>Peduoviridae</taxon>
        <taxon>Maltschvirus</taxon>
        <taxon>Maltschvirus maltsch</taxon>
    </lineage>
</organism>
<evidence type="ECO:0000313" key="3">
    <source>
        <dbReference type="EMBL" id="CAB4214226.1"/>
    </source>
</evidence>
<dbReference type="EMBL" id="LR798392">
    <property type="protein sequence ID" value="CAB5228752.1"/>
    <property type="molecule type" value="Genomic_DNA"/>
</dbReference>
<proteinExistence type="predicted"/>
<protein>
    <submittedName>
        <fullName evidence="1">Uncharacterized protein</fullName>
    </submittedName>
</protein>
<sequence length="82" mass="9212">MPTTSEQVKAQIEFDGRRLWVSDNGDVTCEEHAGMYLHCAIEAKPKAKSHRTPLGTWDAFSMRDLGALPCSVCVDWMTLEIK</sequence>
<dbReference type="EMBL" id="LR797313">
    <property type="protein sequence ID" value="CAB4202858.1"/>
    <property type="molecule type" value="Genomic_DNA"/>
</dbReference>
<evidence type="ECO:0000313" key="1">
    <source>
        <dbReference type="EMBL" id="CAB4178020.1"/>
    </source>
</evidence>
<name>A0A6J5Q0Z8_9CAUD</name>
<accession>A0A6J5Q0Z8</accession>
<gene>
    <name evidence="1" type="ORF">UFOVP1013_24</name>
    <name evidence="2" type="ORF">UFOVP1364_41</name>
    <name evidence="3" type="ORF">UFOVP1462_24</name>
    <name evidence="4" type="ORF">UFOVP1550_33</name>
</gene>
<evidence type="ECO:0000313" key="4">
    <source>
        <dbReference type="EMBL" id="CAB5228752.1"/>
    </source>
</evidence>
<evidence type="ECO:0000313" key="2">
    <source>
        <dbReference type="EMBL" id="CAB4202858.1"/>
    </source>
</evidence>
<dbReference type="EMBL" id="LR797410">
    <property type="protein sequence ID" value="CAB4214226.1"/>
    <property type="molecule type" value="Genomic_DNA"/>
</dbReference>
<dbReference type="EMBL" id="LR796960">
    <property type="protein sequence ID" value="CAB4178020.1"/>
    <property type="molecule type" value="Genomic_DNA"/>
</dbReference>
<reference evidence="1" key="1">
    <citation type="submission" date="2020-05" db="EMBL/GenBank/DDBJ databases">
        <authorList>
            <person name="Chiriac C."/>
            <person name="Salcher M."/>
            <person name="Ghai R."/>
            <person name="Kavagutti S V."/>
        </authorList>
    </citation>
    <scope>NUCLEOTIDE SEQUENCE</scope>
</reference>